<dbReference type="STRING" id="3476.A0A2P5D969"/>
<keyword evidence="1" id="KW-0812">Transmembrane</keyword>
<dbReference type="PANTHER" id="PTHR34081">
    <property type="entry name" value="MALECTIN DOMAIN-CONTAINING PROTEIN"/>
    <property type="match status" value="1"/>
</dbReference>
<keyword evidence="4" id="KW-1185">Reference proteome</keyword>
<dbReference type="AlphaFoldDB" id="A0A2P5D969"/>
<protein>
    <submittedName>
        <fullName evidence="3">Malectin</fullName>
    </submittedName>
</protein>
<dbReference type="InterPro" id="IPR021720">
    <property type="entry name" value="Malectin_dom"/>
</dbReference>
<dbReference type="Gene3D" id="2.60.120.430">
    <property type="entry name" value="Galactose-binding lectin"/>
    <property type="match status" value="1"/>
</dbReference>
<dbReference type="EMBL" id="JXTB01000054">
    <property type="protein sequence ID" value="PON69839.1"/>
    <property type="molecule type" value="Genomic_DNA"/>
</dbReference>
<evidence type="ECO:0000313" key="3">
    <source>
        <dbReference type="EMBL" id="PON69839.1"/>
    </source>
</evidence>
<dbReference type="Proteomes" id="UP000237105">
    <property type="component" value="Unassembled WGS sequence"/>
</dbReference>
<feature type="domain" description="Malectin" evidence="2">
    <location>
        <begin position="8"/>
        <end position="39"/>
    </location>
</feature>
<reference evidence="4" key="1">
    <citation type="submission" date="2016-06" db="EMBL/GenBank/DDBJ databases">
        <title>Parallel loss of symbiosis genes in relatives of nitrogen-fixing non-legume Parasponia.</title>
        <authorList>
            <person name="Van Velzen R."/>
            <person name="Holmer R."/>
            <person name="Bu F."/>
            <person name="Rutten L."/>
            <person name="Van Zeijl A."/>
            <person name="Liu W."/>
            <person name="Santuari L."/>
            <person name="Cao Q."/>
            <person name="Sharma T."/>
            <person name="Shen D."/>
            <person name="Roswanjaya Y."/>
            <person name="Wardhani T."/>
            <person name="Kalhor M.S."/>
            <person name="Jansen J."/>
            <person name="Van den Hoogen J."/>
            <person name="Gungor B."/>
            <person name="Hartog M."/>
            <person name="Hontelez J."/>
            <person name="Verver J."/>
            <person name="Yang W.-C."/>
            <person name="Schijlen E."/>
            <person name="Repin R."/>
            <person name="Schilthuizen M."/>
            <person name="Schranz E."/>
            <person name="Heidstra R."/>
            <person name="Miyata K."/>
            <person name="Fedorova E."/>
            <person name="Kohlen W."/>
            <person name="Bisseling T."/>
            <person name="Smit S."/>
            <person name="Geurts R."/>
        </authorList>
    </citation>
    <scope>NUCLEOTIDE SEQUENCE [LARGE SCALE GENOMIC DNA]</scope>
    <source>
        <strain evidence="4">cv. WU1-14</strain>
    </source>
</reference>
<organism evidence="3 4">
    <name type="scientific">Parasponia andersonii</name>
    <name type="common">Sponia andersonii</name>
    <dbReference type="NCBI Taxonomy" id="3476"/>
    <lineage>
        <taxon>Eukaryota</taxon>
        <taxon>Viridiplantae</taxon>
        <taxon>Streptophyta</taxon>
        <taxon>Embryophyta</taxon>
        <taxon>Tracheophyta</taxon>
        <taxon>Spermatophyta</taxon>
        <taxon>Magnoliopsida</taxon>
        <taxon>eudicotyledons</taxon>
        <taxon>Gunneridae</taxon>
        <taxon>Pentapetalae</taxon>
        <taxon>rosids</taxon>
        <taxon>fabids</taxon>
        <taxon>Rosales</taxon>
        <taxon>Cannabaceae</taxon>
        <taxon>Parasponia</taxon>
    </lineage>
</organism>
<comment type="caution">
    <text evidence="3">The sequence shown here is derived from an EMBL/GenBank/DDBJ whole genome shotgun (WGS) entry which is preliminary data.</text>
</comment>
<dbReference type="PANTHER" id="PTHR34081:SF1">
    <property type="entry name" value="MALECTIN, LEUCINE-RICH REPEAT DOMAIN, L DOMAIN-LIKE PROTEIN-RELATED"/>
    <property type="match status" value="1"/>
</dbReference>
<evidence type="ECO:0000313" key="4">
    <source>
        <dbReference type="Proteomes" id="UP000237105"/>
    </source>
</evidence>
<evidence type="ECO:0000256" key="1">
    <source>
        <dbReference type="SAM" id="Phobius"/>
    </source>
</evidence>
<keyword evidence="1" id="KW-0472">Membrane</keyword>
<evidence type="ECO:0000259" key="2">
    <source>
        <dbReference type="Pfam" id="PF11721"/>
    </source>
</evidence>
<name>A0A2P5D969_PARAD</name>
<dbReference type="OrthoDB" id="912643at2759"/>
<feature type="transmembrane region" description="Helical" evidence="1">
    <location>
        <begin position="48"/>
        <end position="73"/>
    </location>
</feature>
<accession>A0A2P5D969</accession>
<sequence>MFTNDKTYKSLGRRLFDVYIQGKLVLKDFNIAHEAGGSRTTSVPVKGVYGPLISAISVNPGMLHAILGFLSLLL</sequence>
<gene>
    <name evidence="3" type="ORF">PanWU01x14_086230</name>
</gene>
<dbReference type="Pfam" id="PF11721">
    <property type="entry name" value="Malectin"/>
    <property type="match status" value="1"/>
</dbReference>
<proteinExistence type="predicted"/>
<keyword evidence="1" id="KW-1133">Transmembrane helix</keyword>